<sequence length="119" mass="13426">MWVSHVCHWAGGLLGWGQELAIRFGLALDMSKDGLASPGRPGNCHRRKDVIWTIDEINGRIDTKRCNCWKVTTTSSIKGKVSPCLCQARQAFIFHPETKRKTRENREKVGLKDPIPRVG</sequence>
<dbReference type="AlphaFoldDB" id="A0A8X8AYG4"/>
<accession>A0A8X8AYG4</accession>
<evidence type="ECO:0000313" key="3">
    <source>
        <dbReference type="Proteomes" id="UP000886595"/>
    </source>
</evidence>
<protein>
    <submittedName>
        <fullName evidence="2">Uncharacterized protein</fullName>
    </submittedName>
</protein>
<evidence type="ECO:0000256" key="1">
    <source>
        <dbReference type="SAM" id="MobiDB-lite"/>
    </source>
</evidence>
<evidence type="ECO:0000313" key="2">
    <source>
        <dbReference type="EMBL" id="KAG2315203.1"/>
    </source>
</evidence>
<reference evidence="2 3" key="1">
    <citation type="submission" date="2020-02" db="EMBL/GenBank/DDBJ databases">
        <authorList>
            <person name="Ma Q."/>
            <person name="Huang Y."/>
            <person name="Song X."/>
            <person name="Pei D."/>
        </authorList>
    </citation>
    <scope>NUCLEOTIDE SEQUENCE [LARGE SCALE GENOMIC DNA]</scope>
    <source>
        <strain evidence="2">Sxm20200214</strain>
        <tissue evidence="2">Leaf</tissue>
    </source>
</reference>
<keyword evidence="3" id="KW-1185">Reference proteome</keyword>
<organism evidence="2 3">
    <name type="scientific">Brassica carinata</name>
    <name type="common">Ethiopian mustard</name>
    <name type="synonym">Abyssinian cabbage</name>
    <dbReference type="NCBI Taxonomy" id="52824"/>
    <lineage>
        <taxon>Eukaryota</taxon>
        <taxon>Viridiplantae</taxon>
        <taxon>Streptophyta</taxon>
        <taxon>Embryophyta</taxon>
        <taxon>Tracheophyta</taxon>
        <taxon>Spermatophyta</taxon>
        <taxon>Magnoliopsida</taxon>
        <taxon>eudicotyledons</taxon>
        <taxon>Gunneridae</taxon>
        <taxon>Pentapetalae</taxon>
        <taxon>rosids</taxon>
        <taxon>malvids</taxon>
        <taxon>Brassicales</taxon>
        <taxon>Brassicaceae</taxon>
        <taxon>Brassiceae</taxon>
        <taxon>Brassica</taxon>
    </lineage>
</organism>
<feature type="region of interest" description="Disordered" evidence="1">
    <location>
        <begin position="98"/>
        <end position="119"/>
    </location>
</feature>
<gene>
    <name evidence="2" type="ORF">Bca52824_018325</name>
</gene>
<name>A0A8X8AYG4_BRACI</name>
<proteinExistence type="predicted"/>
<comment type="caution">
    <text evidence="2">The sequence shown here is derived from an EMBL/GenBank/DDBJ whole genome shotgun (WGS) entry which is preliminary data.</text>
</comment>
<dbReference type="Proteomes" id="UP000886595">
    <property type="component" value="Unassembled WGS sequence"/>
</dbReference>
<dbReference type="EMBL" id="JAAMPC010000004">
    <property type="protein sequence ID" value="KAG2315203.1"/>
    <property type="molecule type" value="Genomic_DNA"/>
</dbReference>